<dbReference type="Gene3D" id="3.90.1200.10">
    <property type="match status" value="1"/>
</dbReference>
<protein>
    <submittedName>
        <fullName evidence="4">Phosphotransferase</fullName>
    </submittedName>
</protein>
<evidence type="ECO:0000256" key="2">
    <source>
        <dbReference type="SAM" id="MobiDB-lite"/>
    </source>
</evidence>
<dbReference type="Proteomes" id="UP001064087">
    <property type="component" value="Chromosome"/>
</dbReference>
<dbReference type="SUPFAM" id="SSF56112">
    <property type="entry name" value="Protein kinase-like (PK-like)"/>
    <property type="match status" value="1"/>
</dbReference>
<name>A0ABY6D6I0_9RHOB</name>
<dbReference type="Pfam" id="PF01636">
    <property type="entry name" value="APH"/>
    <property type="match status" value="1"/>
</dbReference>
<comment type="similarity">
    <text evidence="1">Belongs to the pseudomonas-type ThrB family.</text>
</comment>
<evidence type="ECO:0000256" key="1">
    <source>
        <dbReference type="ARBA" id="ARBA00038240"/>
    </source>
</evidence>
<sequence length="356" mass="40197">MMQPDPSCSGGEGALAGSYTPIEPDRARKVLEQNFGLSGTLKRFDTEKDDTFRVKTGSGALFVLKIANPDEDHAELDFQNSILRHVQARDQNLPVPRVVSSGNGRDITTITDLDGQTRHVRVLTFLEGTPLCETNSDPAQRRQIGRILARLRLAMTGFTHPWQDRVYPWDVQHLLKFAHLLDEVEDPTQRDALAQGLERYRAIAPRVKGLRRQVLHNDFSKSNIVVDHGDPAFVKGIIDFGDSVNTAIAIDVATALLNQLPEQPHDDLFYRGRDVLEGYLERTDLTEEELALIPHLVMARVVVRALLTLWRAKLFPENERYIMRNTAQGWHQLDWFLAHTPDEISALLTQYSAPKG</sequence>
<proteinExistence type="inferred from homology"/>
<organism evidence="4 5">
    <name type="scientific">Roseovarius pelagicus</name>
    <dbReference type="NCBI Taxonomy" id="2980108"/>
    <lineage>
        <taxon>Bacteria</taxon>
        <taxon>Pseudomonadati</taxon>
        <taxon>Pseudomonadota</taxon>
        <taxon>Alphaproteobacteria</taxon>
        <taxon>Rhodobacterales</taxon>
        <taxon>Roseobacteraceae</taxon>
        <taxon>Roseovarius</taxon>
    </lineage>
</organism>
<evidence type="ECO:0000313" key="5">
    <source>
        <dbReference type="Proteomes" id="UP001064087"/>
    </source>
</evidence>
<dbReference type="InterPro" id="IPR050249">
    <property type="entry name" value="Pseudomonas-type_ThrB"/>
</dbReference>
<evidence type="ECO:0000313" key="4">
    <source>
        <dbReference type="EMBL" id="UXX81749.1"/>
    </source>
</evidence>
<keyword evidence="5" id="KW-1185">Reference proteome</keyword>
<dbReference type="InterPro" id="IPR002575">
    <property type="entry name" value="Aminoglycoside_PTrfase"/>
</dbReference>
<dbReference type="Gene3D" id="3.30.200.20">
    <property type="entry name" value="Phosphorylase Kinase, domain 1"/>
    <property type="match status" value="1"/>
</dbReference>
<feature type="region of interest" description="Disordered" evidence="2">
    <location>
        <begin position="1"/>
        <end position="20"/>
    </location>
</feature>
<dbReference type="InterPro" id="IPR011009">
    <property type="entry name" value="Kinase-like_dom_sf"/>
</dbReference>
<accession>A0ABY6D6I0</accession>
<evidence type="ECO:0000259" key="3">
    <source>
        <dbReference type="Pfam" id="PF01636"/>
    </source>
</evidence>
<dbReference type="EMBL" id="CP106738">
    <property type="protein sequence ID" value="UXX81749.1"/>
    <property type="molecule type" value="Genomic_DNA"/>
</dbReference>
<gene>
    <name evidence="4" type="ORF">N7U68_11465</name>
</gene>
<dbReference type="PANTHER" id="PTHR21064:SF6">
    <property type="entry name" value="AMINOGLYCOSIDE PHOSPHOTRANSFERASE DOMAIN-CONTAINING PROTEIN"/>
    <property type="match status" value="1"/>
</dbReference>
<dbReference type="PANTHER" id="PTHR21064">
    <property type="entry name" value="AMINOGLYCOSIDE PHOSPHOTRANSFERASE DOMAIN-CONTAINING PROTEIN-RELATED"/>
    <property type="match status" value="1"/>
</dbReference>
<dbReference type="RefSeq" id="WP_263046877.1">
    <property type="nucleotide sequence ID" value="NZ_CP106738.1"/>
</dbReference>
<reference evidence="4" key="1">
    <citation type="submission" date="2022-10" db="EMBL/GenBank/DDBJ databases">
        <title>Roseovarius pelagicus sp. nov., isolated from Arctic seawater.</title>
        <authorList>
            <person name="Hong Y.W."/>
            <person name="Hwang C.Y."/>
        </authorList>
    </citation>
    <scope>NUCLEOTIDE SEQUENCE</scope>
    <source>
        <strain evidence="4">HL-MP18</strain>
    </source>
</reference>
<feature type="domain" description="Aminoglycoside phosphotransferase" evidence="3">
    <location>
        <begin position="49"/>
        <end position="264"/>
    </location>
</feature>